<dbReference type="GO" id="GO:0016989">
    <property type="term" value="F:sigma factor antagonist activity"/>
    <property type="evidence" value="ECO:0007669"/>
    <property type="project" value="TreeGrafter"/>
</dbReference>
<evidence type="ECO:0000313" key="5">
    <source>
        <dbReference type="Proteomes" id="UP000679220"/>
    </source>
</evidence>
<name>A0A941F3S1_9BACT</name>
<dbReference type="Gene3D" id="3.55.50.30">
    <property type="match status" value="1"/>
</dbReference>
<organism evidence="4 5">
    <name type="scientific">Carboxylicivirga sediminis</name>
    <dbReference type="NCBI Taxonomy" id="2006564"/>
    <lineage>
        <taxon>Bacteria</taxon>
        <taxon>Pseudomonadati</taxon>
        <taxon>Bacteroidota</taxon>
        <taxon>Bacteroidia</taxon>
        <taxon>Marinilabiliales</taxon>
        <taxon>Marinilabiliaceae</taxon>
        <taxon>Carboxylicivirga</taxon>
    </lineage>
</organism>
<keyword evidence="5" id="KW-1185">Reference proteome</keyword>
<evidence type="ECO:0000259" key="3">
    <source>
        <dbReference type="Pfam" id="PF16344"/>
    </source>
</evidence>
<dbReference type="AlphaFoldDB" id="A0A941F3S1"/>
<keyword evidence="1" id="KW-0472">Membrane</keyword>
<dbReference type="InterPro" id="IPR032508">
    <property type="entry name" value="FecR_C"/>
</dbReference>
<dbReference type="Proteomes" id="UP000679220">
    <property type="component" value="Unassembled WGS sequence"/>
</dbReference>
<proteinExistence type="predicted"/>
<comment type="caution">
    <text evidence="4">The sequence shown here is derived from an EMBL/GenBank/DDBJ whole genome shotgun (WGS) entry which is preliminary data.</text>
</comment>
<reference evidence="4" key="1">
    <citation type="journal article" date="2018" name="Int. J. Syst. Evol. Microbiol.">
        <title>Carboxylicivirga sediminis sp. nov., isolated from coastal sediment.</title>
        <authorList>
            <person name="Wang F.Q."/>
            <person name="Ren L.H."/>
            <person name="Zou R.J."/>
            <person name="Sun Y.Z."/>
            <person name="Liu X.J."/>
            <person name="Jiang F."/>
            <person name="Liu L.J."/>
        </authorList>
    </citation>
    <scope>NUCLEOTIDE SEQUENCE</scope>
    <source>
        <strain evidence="4">JR1</strain>
    </source>
</reference>
<gene>
    <name evidence="4" type="ORF">KDU71_09895</name>
</gene>
<evidence type="ECO:0000256" key="1">
    <source>
        <dbReference type="SAM" id="Phobius"/>
    </source>
</evidence>
<dbReference type="PANTHER" id="PTHR30273:SF2">
    <property type="entry name" value="PROTEIN FECR"/>
    <property type="match status" value="1"/>
</dbReference>
<dbReference type="PANTHER" id="PTHR30273">
    <property type="entry name" value="PERIPLASMIC SIGNAL SENSOR AND SIGMA FACTOR ACTIVATOR FECR-RELATED"/>
    <property type="match status" value="1"/>
</dbReference>
<dbReference type="InterPro" id="IPR012373">
    <property type="entry name" value="Ferrdict_sens_TM"/>
</dbReference>
<protein>
    <submittedName>
        <fullName evidence="4">DUF4974 domain-containing protein</fullName>
    </submittedName>
</protein>
<dbReference type="InterPro" id="IPR006860">
    <property type="entry name" value="FecR"/>
</dbReference>
<evidence type="ECO:0000313" key="4">
    <source>
        <dbReference type="EMBL" id="MBR8535867.1"/>
    </source>
</evidence>
<reference evidence="4" key="2">
    <citation type="submission" date="2021-04" db="EMBL/GenBank/DDBJ databases">
        <authorList>
            <person name="Zhang T."/>
            <person name="Zhang Y."/>
            <person name="Lu D."/>
            <person name="Zuo D."/>
            <person name="Du Z."/>
        </authorList>
    </citation>
    <scope>NUCLEOTIDE SEQUENCE</scope>
    <source>
        <strain evidence="4">JR1</strain>
    </source>
</reference>
<dbReference type="Pfam" id="PF16344">
    <property type="entry name" value="FecR_C"/>
    <property type="match status" value="1"/>
</dbReference>
<keyword evidence="1" id="KW-1133">Transmembrane helix</keyword>
<sequence length="327" mass="37759">MMKRKKEIIPLFTRELIKENTLEESALLHELIKEDTTHGKKYDVVKRFWDSGYLTVSPDATNRIYNRVFSDVKDKTILWQRRQNLFLKVAASILVLLSTSLVYLLQKDSPLVNTIRYSTAIGETKEIILPDSSKVILNASSILLFPEMFSNDSRDVVLIGEGSFKVSKDINRPFRVETSHLQVEVLGTEFILSAYQEDEMITTYLKEGSVRLNGAFSNLKSCEMKPDEKAILYKGNMQMEVVKAADHNKSWVDGYLVFEQATLKEIVTRLERKFGVELIVLDEELYSYKYSGRFKNETLFEILGFLSVTKPFRFEIQNNTIVMSKQE</sequence>
<dbReference type="EMBL" id="JAGTAR010000013">
    <property type="protein sequence ID" value="MBR8535867.1"/>
    <property type="molecule type" value="Genomic_DNA"/>
</dbReference>
<dbReference type="RefSeq" id="WP_212190306.1">
    <property type="nucleotide sequence ID" value="NZ_JAGTAR010000013.1"/>
</dbReference>
<dbReference type="PIRSF" id="PIRSF018266">
    <property type="entry name" value="FecR"/>
    <property type="match status" value="1"/>
</dbReference>
<feature type="domain" description="FecR protein" evidence="2">
    <location>
        <begin position="116"/>
        <end position="211"/>
    </location>
</feature>
<dbReference type="Pfam" id="PF04773">
    <property type="entry name" value="FecR"/>
    <property type="match status" value="1"/>
</dbReference>
<evidence type="ECO:0000259" key="2">
    <source>
        <dbReference type="Pfam" id="PF04773"/>
    </source>
</evidence>
<accession>A0A941F3S1</accession>
<feature type="transmembrane region" description="Helical" evidence="1">
    <location>
        <begin position="85"/>
        <end position="105"/>
    </location>
</feature>
<keyword evidence="1" id="KW-0812">Transmembrane</keyword>
<dbReference type="Gene3D" id="2.60.120.1440">
    <property type="match status" value="1"/>
</dbReference>
<feature type="domain" description="Protein FecR C-terminal" evidence="3">
    <location>
        <begin position="255"/>
        <end position="322"/>
    </location>
</feature>